<dbReference type="Gene3D" id="3.90.550.10">
    <property type="entry name" value="Spore Coat Polysaccharide Biosynthesis Protein SpsA, Chain A"/>
    <property type="match status" value="1"/>
</dbReference>
<evidence type="ECO:0000259" key="2">
    <source>
        <dbReference type="Pfam" id="PF12804"/>
    </source>
</evidence>
<accession>A0A0D6B373</accession>
<dbReference type="SUPFAM" id="SSF53448">
    <property type="entry name" value="Nucleotide-diphospho-sugar transferases"/>
    <property type="match status" value="1"/>
</dbReference>
<evidence type="ECO:0000256" key="1">
    <source>
        <dbReference type="ARBA" id="ARBA00022842"/>
    </source>
</evidence>
<dbReference type="AlphaFoldDB" id="A0A0D6B373"/>
<dbReference type="Pfam" id="PF12804">
    <property type="entry name" value="NTP_transf_3"/>
    <property type="match status" value="1"/>
</dbReference>
<feature type="domain" description="MobA-like NTP transferase" evidence="2">
    <location>
        <begin position="8"/>
        <end position="170"/>
    </location>
</feature>
<proteinExistence type="predicted"/>
<dbReference type="GO" id="GO:0016779">
    <property type="term" value="F:nucleotidyltransferase activity"/>
    <property type="evidence" value="ECO:0007669"/>
    <property type="project" value="UniProtKB-ARBA"/>
</dbReference>
<organism evidence="3 4">
    <name type="scientific">Rhodovulum sulfidophilum</name>
    <name type="common">Rhodobacter sulfidophilus</name>
    <dbReference type="NCBI Taxonomy" id="35806"/>
    <lineage>
        <taxon>Bacteria</taxon>
        <taxon>Pseudomonadati</taxon>
        <taxon>Pseudomonadota</taxon>
        <taxon>Alphaproteobacteria</taxon>
        <taxon>Rhodobacterales</taxon>
        <taxon>Paracoccaceae</taxon>
        <taxon>Rhodovulum</taxon>
    </lineage>
</organism>
<dbReference type="InterPro" id="IPR029044">
    <property type="entry name" value="Nucleotide-diphossugar_trans"/>
</dbReference>
<dbReference type="Proteomes" id="UP000064912">
    <property type="component" value="Chromosome"/>
</dbReference>
<dbReference type="InterPro" id="IPR025877">
    <property type="entry name" value="MobA-like_NTP_Trfase"/>
</dbReference>
<gene>
    <name evidence="3" type="ORF">NHU_01989</name>
</gene>
<dbReference type="EMBL" id="AP014800">
    <property type="protein sequence ID" value="BAQ69144.1"/>
    <property type="molecule type" value="Genomic_DNA"/>
</dbReference>
<keyword evidence="1" id="KW-0460">Magnesium</keyword>
<evidence type="ECO:0000313" key="3">
    <source>
        <dbReference type="EMBL" id="BAQ69144.1"/>
    </source>
</evidence>
<sequence length="202" mass="21079">MKTDILILVPAAGASSRMHGRDKLLECVGGEALLRRQVRAAGASGAQVLVLVTLPRHAAGPRGEQLDALPRLKVAYVDPAEGMAASLRAGAAAARAAGARGLMVLLPDMPDIETGDVVRMIEAFAKAPDRCLRATTEDGRPGHPVLFPARLFPALEAVAGDTGGRDMLAAETVCPVVLPGERAVTDLDTPDAWAAWRARSGH</sequence>
<name>A0A0D6B373_RHOSU</name>
<dbReference type="PANTHER" id="PTHR43777:SF1">
    <property type="entry name" value="MOLYBDENUM COFACTOR CYTIDYLYLTRANSFERASE"/>
    <property type="match status" value="1"/>
</dbReference>
<dbReference type="PANTHER" id="PTHR43777">
    <property type="entry name" value="MOLYBDENUM COFACTOR CYTIDYLYLTRANSFERASE"/>
    <property type="match status" value="1"/>
</dbReference>
<dbReference type="PATRIC" id="fig|35806.4.peg.2048"/>
<evidence type="ECO:0000313" key="4">
    <source>
        <dbReference type="Proteomes" id="UP000064912"/>
    </source>
</evidence>
<dbReference type="eggNOG" id="COG2068">
    <property type="taxonomic scope" value="Bacteria"/>
</dbReference>
<reference evidence="3 4" key="1">
    <citation type="submission" date="2015-02" db="EMBL/GenBank/DDBJ databases">
        <title>Genome sequene of Rhodovulum sulfidophilum DSM 2351.</title>
        <authorList>
            <person name="Nagao N."/>
        </authorList>
    </citation>
    <scope>NUCLEOTIDE SEQUENCE [LARGE SCALE GENOMIC DNA]</scope>
    <source>
        <strain evidence="3 4">DSM 2351</strain>
    </source>
</reference>
<dbReference type="KEGG" id="rsu:NHU_01989"/>
<protein>
    <recommendedName>
        <fullName evidence="2">MobA-like NTP transferase domain-containing protein</fullName>
    </recommendedName>
</protein>